<evidence type="ECO:0000256" key="3">
    <source>
        <dbReference type="ARBA" id="ARBA00023012"/>
    </source>
</evidence>
<protein>
    <submittedName>
        <fullName evidence="11">DNA-binding response regulator</fullName>
    </submittedName>
</protein>
<evidence type="ECO:0000256" key="7">
    <source>
        <dbReference type="PROSITE-ProRule" id="PRU00169"/>
    </source>
</evidence>
<evidence type="ECO:0000259" key="9">
    <source>
        <dbReference type="PROSITE" id="PS50110"/>
    </source>
</evidence>
<keyword evidence="3" id="KW-0902">Two-component regulatory system</keyword>
<dbReference type="InterPro" id="IPR039420">
    <property type="entry name" value="WalR-like"/>
</dbReference>
<gene>
    <name evidence="11" type="ORF">CR203_10670</name>
</gene>
<keyword evidence="6" id="KW-0804">Transcription</keyword>
<dbReference type="SUPFAM" id="SSF46894">
    <property type="entry name" value="C-terminal effector domain of the bipartite response regulators"/>
    <property type="match status" value="1"/>
</dbReference>
<comment type="caution">
    <text evidence="11">The sequence shown here is derived from an EMBL/GenBank/DDBJ whole genome shotgun (WGS) entry which is preliminary data.</text>
</comment>
<dbReference type="Pfam" id="PF00486">
    <property type="entry name" value="Trans_reg_C"/>
    <property type="match status" value="1"/>
</dbReference>
<dbReference type="InterPro" id="IPR001789">
    <property type="entry name" value="Sig_transdc_resp-reg_receiver"/>
</dbReference>
<dbReference type="GO" id="GO:0006355">
    <property type="term" value="P:regulation of DNA-templated transcription"/>
    <property type="evidence" value="ECO:0007669"/>
    <property type="project" value="InterPro"/>
</dbReference>
<evidence type="ECO:0000313" key="12">
    <source>
        <dbReference type="Proteomes" id="UP000281498"/>
    </source>
</evidence>
<dbReference type="InterPro" id="IPR011006">
    <property type="entry name" value="CheY-like_superfamily"/>
</dbReference>
<reference evidence="11 12" key="1">
    <citation type="submission" date="2017-10" db="EMBL/GenBank/DDBJ databases">
        <title>Bacillus sp. nov., a halophilic bacterium isolated from a Keqin Lake.</title>
        <authorList>
            <person name="Wang H."/>
        </authorList>
    </citation>
    <scope>NUCLEOTIDE SEQUENCE [LARGE SCALE GENOMIC DNA]</scope>
    <source>
        <strain evidence="11 12">KCTC 13187</strain>
    </source>
</reference>
<keyword evidence="2" id="KW-0597">Phosphoprotein</keyword>
<organism evidence="11 12">
    <name type="scientific">Salipaludibacillus neizhouensis</name>
    <dbReference type="NCBI Taxonomy" id="885475"/>
    <lineage>
        <taxon>Bacteria</taxon>
        <taxon>Bacillati</taxon>
        <taxon>Bacillota</taxon>
        <taxon>Bacilli</taxon>
        <taxon>Bacillales</taxon>
        <taxon>Bacillaceae</taxon>
    </lineage>
</organism>
<dbReference type="Gene3D" id="1.10.10.10">
    <property type="entry name" value="Winged helix-like DNA-binding domain superfamily/Winged helix DNA-binding domain"/>
    <property type="match status" value="1"/>
</dbReference>
<dbReference type="RefSeq" id="WP_110935041.1">
    <property type="nucleotide sequence ID" value="NZ_KZ614146.1"/>
</dbReference>
<sequence length="274" mass="31607">MNESNRNQSVLVVDHHLSTRLKIEDVFRSNGFKTWGSSSGEDALKKALTLSPSTIVIELSLPDMGGLDLCREMRQIHNNWTPIIFISENKDEIDTVLGLELGADDHMTKPLRMKELVARVKSIHRRGFLCCNTPNSMEEKKDLLQIDTFITNGYLAIDPSQFMVYKSGEALEFTRKEFELIYYLLKNKGKAFSRHHLLCMLSTDNSQNDERIIDVFISRIRQKIEPYYRNPTYIKTIRNVGYMMNPISVVADNQPLRGGDDDRSLVKNYINIRE</sequence>
<evidence type="ECO:0000256" key="4">
    <source>
        <dbReference type="ARBA" id="ARBA00023015"/>
    </source>
</evidence>
<dbReference type="EMBL" id="PDOE01000003">
    <property type="protein sequence ID" value="RKL67796.1"/>
    <property type="molecule type" value="Genomic_DNA"/>
</dbReference>
<evidence type="ECO:0000256" key="8">
    <source>
        <dbReference type="PROSITE-ProRule" id="PRU01091"/>
    </source>
</evidence>
<evidence type="ECO:0000313" key="11">
    <source>
        <dbReference type="EMBL" id="RKL67796.1"/>
    </source>
</evidence>
<evidence type="ECO:0000256" key="1">
    <source>
        <dbReference type="ARBA" id="ARBA00004496"/>
    </source>
</evidence>
<dbReference type="Pfam" id="PF00072">
    <property type="entry name" value="Response_reg"/>
    <property type="match status" value="1"/>
</dbReference>
<feature type="domain" description="Response regulatory" evidence="9">
    <location>
        <begin position="9"/>
        <end position="124"/>
    </location>
</feature>
<feature type="DNA-binding region" description="OmpR/PhoB-type" evidence="8">
    <location>
        <begin position="147"/>
        <end position="246"/>
    </location>
</feature>
<dbReference type="PROSITE" id="PS51755">
    <property type="entry name" value="OMPR_PHOB"/>
    <property type="match status" value="1"/>
</dbReference>
<evidence type="ECO:0000256" key="6">
    <source>
        <dbReference type="ARBA" id="ARBA00023163"/>
    </source>
</evidence>
<dbReference type="GO" id="GO:0000156">
    <property type="term" value="F:phosphorelay response regulator activity"/>
    <property type="evidence" value="ECO:0007669"/>
    <property type="project" value="TreeGrafter"/>
</dbReference>
<comment type="subcellular location">
    <subcellularLocation>
        <location evidence="1">Cytoplasm</location>
    </subcellularLocation>
</comment>
<dbReference type="InterPro" id="IPR036388">
    <property type="entry name" value="WH-like_DNA-bd_sf"/>
</dbReference>
<dbReference type="GO" id="GO:0032993">
    <property type="term" value="C:protein-DNA complex"/>
    <property type="evidence" value="ECO:0007669"/>
    <property type="project" value="TreeGrafter"/>
</dbReference>
<dbReference type="InterPro" id="IPR016032">
    <property type="entry name" value="Sig_transdc_resp-reg_C-effctor"/>
</dbReference>
<keyword evidence="12" id="KW-1185">Reference proteome</keyword>
<accession>A0A3A9KT23</accession>
<proteinExistence type="predicted"/>
<dbReference type="PROSITE" id="PS50110">
    <property type="entry name" value="RESPONSE_REGULATORY"/>
    <property type="match status" value="1"/>
</dbReference>
<dbReference type="SMART" id="SM00448">
    <property type="entry name" value="REC"/>
    <property type="match status" value="1"/>
</dbReference>
<feature type="domain" description="OmpR/PhoB-type" evidence="10">
    <location>
        <begin position="147"/>
        <end position="246"/>
    </location>
</feature>
<evidence type="ECO:0000259" key="10">
    <source>
        <dbReference type="PROSITE" id="PS51755"/>
    </source>
</evidence>
<dbReference type="OrthoDB" id="2964892at2"/>
<dbReference type="Gene3D" id="6.10.250.690">
    <property type="match status" value="1"/>
</dbReference>
<name>A0A3A9KT23_9BACI</name>
<dbReference type="PANTHER" id="PTHR48111:SF40">
    <property type="entry name" value="PHOSPHATE REGULON TRANSCRIPTIONAL REGULATORY PROTEIN PHOB"/>
    <property type="match status" value="1"/>
</dbReference>
<dbReference type="CDD" id="cd00383">
    <property type="entry name" value="trans_reg_C"/>
    <property type="match status" value="1"/>
</dbReference>
<keyword evidence="5 8" id="KW-0238">DNA-binding</keyword>
<dbReference type="PANTHER" id="PTHR48111">
    <property type="entry name" value="REGULATOR OF RPOS"/>
    <property type="match status" value="1"/>
</dbReference>
<dbReference type="InterPro" id="IPR001867">
    <property type="entry name" value="OmpR/PhoB-type_DNA-bd"/>
</dbReference>
<evidence type="ECO:0000256" key="5">
    <source>
        <dbReference type="ARBA" id="ARBA00023125"/>
    </source>
</evidence>
<dbReference type="Gene3D" id="3.40.50.2300">
    <property type="match status" value="1"/>
</dbReference>
<dbReference type="AlphaFoldDB" id="A0A3A9KT23"/>
<dbReference type="GO" id="GO:0005829">
    <property type="term" value="C:cytosol"/>
    <property type="evidence" value="ECO:0007669"/>
    <property type="project" value="TreeGrafter"/>
</dbReference>
<dbReference type="Proteomes" id="UP000281498">
    <property type="component" value="Unassembled WGS sequence"/>
</dbReference>
<dbReference type="SUPFAM" id="SSF52172">
    <property type="entry name" value="CheY-like"/>
    <property type="match status" value="1"/>
</dbReference>
<evidence type="ECO:0000256" key="2">
    <source>
        <dbReference type="ARBA" id="ARBA00022553"/>
    </source>
</evidence>
<comment type="caution">
    <text evidence="7">Lacks conserved residue(s) required for the propagation of feature annotation.</text>
</comment>
<dbReference type="SMART" id="SM00862">
    <property type="entry name" value="Trans_reg_C"/>
    <property type="match status" value="1"/>
</dbReference>
<keyword evidence="4" id="KW-0805">Transcription regulation</keyword>
<dbReference type="GO" id="GO:0000976">
    <property type="term" value="F:transcription cis-regulatory region binding"/>
    <property type="evidence" value="ECO:0007669"/>
    <property type="project" value="TreeGrafter"/>
</dbReference>